<dbReference type="InterPro" id="IPR050291">
    <property type="entry name" value="CDF_Transporter"/>
</dbReference>
<dbReference type="InterPro" id="IPR036837">
    <property type="entry name" value="Cation_efflux_CTD_sf"/>
</dbReference>
<proteinExistence type="inferred from homology"/>
<dbReference type="AlphaFoldDB" id="A0A9D2JXX4"/>
<keyword evidence="3" id="KW-0813">Transport</keyword>
<comment type="similarity">
    <text evidence="2">Belongs to the cation diffusion facilitator (CDF) transporter (TC 2.A.4) family.</text>
</comment>
<dbReference type="Pfam" id="PF01545">
    <property type="entry name" value="Cation_efflux"/>
    <property type="match status" value="1"/>
</dbReference>
<dbReference type="Gene3D" id="3.30.70.1350">
    <property type="entry name" value="Cation efflux protein, cytoplasmic domain"/>
    <property type="match status" value="1"/>
</dbReference>
<dbReference type="SUPFAM" id="SSF160240">
    <property type="entry name" value="Cation efflux protein cytoplasmic domain-like"/>
    <property type="match status" value="1"/>
</dbReference>
<gene>
    <name evidence="10" type="ORF">H9966_09020</name>
</gene>
<evidence type="ECO:0000256" key="7">
    <source>
        <dbReference type="SAM" id="Phobius"/>
    </source>
</evidence>
<comment type="subcellular location">
    <subcellularLocation>
        <location evidence="1">Membrane</location>
        <topology evidence="1">Multi-pass membrane protein</topology>
    </subcellularLocation>
</comment>
<dbReference type="InterPro" id="IPR002524">
    <property type="entry name" value="Cation_efflux"/>
</dbReference>
<dbReference type="SUPFAM" id="SSF161111">
    <property type="entry name" value="Cation efflux protein transmembrane domain-like"/>
    <property type="match status" value="1"/>
</dbReference>
<evidence type="ECO:0000313" key="11">
    <source>
        <dbReference type="Proteomes" id="UP000824055"/>
    </source>
</evidence>
<sequence>MDADKIQAKPGTGRERQIYQATIVGSVVNFVLLLFKFFAGIVGHSAAMLADAVHSLSDFVTDIIVLVFVRLSSKPEDASHDYGHGKYETLATAIIGVCLFFVGLGILWNGAHSIWLVIHGATLPAPGMLALIAALVSIASKEILYQYTVYVGRKAKSQAVVANAWHHRSDAFSSVGTALGIGGAILLGDAWRVLDPIAAVVVSFFIMKVAVQLLVPSLNELLEKSLPADVENRIVEIVLSYPGVASPHHLRTRRIGNSYSIDLHVRMDGSLSLNEAHRRATLIENSLREEFGSGTYIYLHVEPLK</sequence>
<dbReference type="Pfam" id="PF16916">
    <property type="entry name" value="ZT_dimer"/>
    <property type="match status" value="1"/>
</dbReference>
<evidence type="ECO:0000256" key="4">
    <source>
        <dbReference type="ARBA" id="ARBA00022692"/>
    </source>
</evidence>
<dbReference type="InterPro" id="IPR027469">
    <property type="entry name" value="Cation_efflux_TMD_sf"/>
</dbReference>
<evidence type="ECO:0000259" key="8">
    <source>
        <dbReference type="Pfam" id="PF01545"/>
    </source>
</evidence>
<feature type="domain" description="Cation efflux protein transmembrane" evidence="8">
    <location>
        <begin position="23"/>
        <end position="222"/>
    </location>
</feature>
<protein>
    <submittedName>
        <fullName evidence="10">Cation diffusion facilitator family transporter</fullName>
    </submittedName>
</protein>
<dbReference type="FunFam" id="1.20.1510.10:FF:000006">
    <property type="entry name" value="Divalent cation efflux transporter"/>
    <property type="match status" value="1"/>
</dbReference>
<evidence type="ECO:0000256" key="5">
    <source>
        <dbReference type="ARBA" id="ARBA00022989"/>
    </source>
</evidence>
<reference evidence="10" key="1">
    <citation type="journal article" date="2021" name="PeerJ">
        <title>Extensive microbial diversity within the chicken gut microbiome revealed by metagenomics and culture.</title>
        <authorList>
            <person name="Gilroy R."/>
            <person name="Ravi A."/>
            <person name="Getino M."/>
            <person name="Pursley I."/>
            <person name="Horton D.L."/>
            <person name="Alikhan N.F."/>
            <person name="Baker D."/>
            <person name="Gharbi K."/>
            <person name="Hall N."/>
            <person name="Watson M."/>
            <person name="Adriaenssens E.M."/>
            <person name="Foster-Nyarko E."/>
            <person name="Jarju S."/>
            <person name="Secka A."/>
            <person name="Antonio M."/>
            <person name="Oren A."/>
            <person name="Chaudhuri R.R."/>
            <person name="La Ragione R."/>
            <person name="Hildebrand F."/>
            <person name="Pallen M.J."/>
        </authorList>
    </citation>
    <scope>NUCLEOTIDE SEQUENCE</scope>
    <source>
        <strain evidence="10">ChiHecec3B27-8219</strain>
    </source>
</reference>
<dbReference type="InterPro" id="IPR027470">
    <property type="entry name" value="Cation_efflux_CTD"/>
</dbReference>
<name>A0A9D2JXX4_9BACT</name>
<accession>A0A9D2JXX4</accession>
<comment type="caution">
    <text evidence="10">The sequence shown here is derived from an EMBL/GenBank/DDBJ whole genome shotgun (WGS) entry which is preliminary data.</text>
</comment>
<keyword evidence="5 7" id="KW-1133">Transmembrane helix</keyword>
<evidence type="ECO:0000256" key="2">
    <source>
        <dbReference type="ARBA" id="ARBA00008114"/>
    </source>
</evidence>
<dbReference type="PANTHER" id="PTHR43840">
    <property type="entry name" value="MITOCHONDRIAL METAL TRANSPORTER 1-RELATED"/>
    <property type="match status" value="1"/>
</dbReference>
<organism evidence="10 11">
    <name type="scientific">Candidatus Prevotella avicola</name>
    <dbReference type="NCBI Taxonomy" id="2838738"/>
    <lineage>
        <taxon>Bacteria</taxon>
        <taxon>Pseudomonadati</taxon>
        <taxon>Bacteroidota</taxon>
        <taxon>Bacteroidia</taxon>
        <taxon>Bacteroidales</taxon>
        <taxon>Prevotellaceae</taxon>
        <taxon>Prevotella</taxon>
    </lineage>
</organism>
<evidence type="ECO:0000259" key="9">
    <source>
        <dbReference type="Pfam" id="PF16916"/>
    </source>
</evidence>
<dbReference type="GO" id="GO:0016020">
    <property type="term" value="C:membrane"/>
    <property type="evidence" value="ECO:0007669"/>
    <property type="project" value="UniProtKB-SubCell"/>
</dbReference>
<feature type="domain" description="Cation efflux protein cytoplasmic" evidence="9">
    <location>
        <begin position="227"/>
        <end position="303"/>
    </location>
</feature>
<evidence type="ECO:0000256" key="6">
    <source>
        <dbReference type="ARBA" id="ARBA00023136"/>
    </source>
</evidence>
<dbReference type="InterPro" id="IPR058533">
    <property type="entry name" value="Cation_efflux_TM"/>
</dbReference>
<keyword evidence="6 7" id="KW-0472">Membrane</keyword>
<evidence type="ECO:0000256" key="1">
    <source>
        <dbReference type="ARBA" id="ARBA00004141"/>
    </source>
</evidence>
<dbReference type="EMBL" id="DXBE01000066">
    <property type="protein sequence ID" value="HIZ69999.1"/>
    <property type="molecule type" value="Genomic_DNA"/>
</dbReference>
<keyword evidence="4 7" id="KW-0812">Transmembrane</keyword>
<evidence type="ECO:0000313" key="10">
    <source>
        <dbReference type="EMBL" id="HIZ69999.1"/>
    </source>
</evidence>
<feature type="transmembrane region" description="Helical" evidence="7">
    <location>
        <begin position="114"/>
        <end position="136"/>
    </location>
</feature>
<dbReference type="Gene3D" id="1.20.1510.10">
    <property type="entry name" value="Cation efflux protein transmembrane domain"/>
    <property type="match status" value="1"/>
</dbReference>
<dbReference type="Proteomes" id="UP000824055">
    <property type="component" value="Unassembled WGS sequence"/>
</dbReference>
<dbReference type="NCBIfam" id="TIGR01297">
    <property type="entry name" value="CDF"/>
    <property type="match status" value="1"/>
</dbReference>
<dbReference type="PANTHER" id="PTHR43840:SF15">
    <property type="entry name" value="MITOCHONDRIAL METAL TRANSPORTER 1-RELATED"/>
    <property type="match status" value="1"/>
</dbReference>
<dbReference type="GO" id="GO:0008324">
    <property type="term" value="F:monoatomic cation transmembrane transporter activity"/>
    <property type="evidence" value="ECO:0007669"/>
    <property type="project" value="InterPro"/>
</dbReference>
<feature type="transmembrane region" description="Helical" evidence="7">
    <location>
        <begin position="90"/>
        <end position="108"/>
    </location>
</feature>
<reference evidence="10" key="2">
    <citation type="submission" date="2021-04" db="EMBL/GenBank/DDBJ databases">
        <authorList>
            <person name="Gilroy R."/>
        </authorList>
    </citation>
    <scope>NUCLEOTIDE SEQUENCE</scope>
    <source>
        <strain evidence="10">ChiHecec3B27-8219</strain>
    </source>
</reference>
<evidence type="ECO:0000256" key="3">
    <source>
        <dbReference type="ARBA" id="ARBA00022448"/>
    </source>
</evidence>
<feature type="transmembrane region" description="Helical" evidence="7">
    <location>
        <begin position="21"/>
        <end position="42"/>
    </location>
</feature>